<sequence>MSLPRLLSTVVTIVLTAAMTLLAGGAAGAEAQQAFPRRWASPETTTVTYGPFTIPAATQSDGGGHGENGHTGNRVEVDVEKPCENCFITGFEPDLVYADGSTANVNTGPMMHHAVMFRSWTQDLTCPGPQRIFATGNERVASTFPDGYGFKVGLFEEPWNLVFDLMNHAHQEKEVYISFTFTHESALGSDVEPVTPIWLDVGGCAGSTYTAPQGVSEESTQWESTISGELVHMRGHLHHGGTRIRTENLTTGQTLCRTEAEEGGTPEFITPHGHTEISDLPPCSGDTLGSIDEGDVLQTTSRYELPNHAHDDVMGIMVGWVDQD</sequence>
<feature type="region of interest" description="Disordered" evidence="1">
    <location>
        <begin position="50"/>
        <end position="73"/>
    </location>
</feature>
<comment type="caution">
    <text evidence="3">The sequence shown here is derived from an EMBL/GenBank/DDBJ whole genome shotgun (WGS) entry which is preliminary data.</text>
</comment>
<accession>A0ABP7G3Z7</accession>
<dbReference type="Proteomes" id="UP001500908">
    <property type="component" value="Unassembled WGS sequence"/>
</dbReference>
<evidence type="ECO:0000256" key="1">
    <source>
        <dbReference type="SAM" id="MobiDB-lite"/>
    </source>
</evidence>
<gene>
    <name evidence="3" type="ORF">GCM10022402_36160</name>
</gene>
<reference evidence="4" key="1">
    <citation type="journal article" date="2019" name="Int. J. Syst. Evol. Microbiol.">
        <title>The Global Catalogue of Microorganisms (GCM) 10K type strain sequencing project: providing services to taxonomists for standard genome sequencing and annotation.</title>
        <authorList>
            <consortium name="The Broad Institute Genomics Platform"/>
            <consortium name="The Broad Institute Genome Sequencing Center for Infectious Disease"/>
            <person name="Wu L."/>
            <person name="Ma J."/>
        </authorList>
    </citation>
    <scope>NUCLEOTIDE SEQUENCE [LARGE SCALE GENOMIC DNA]</scope>
    <source>
        <strain evidence="4">JCM 17137</strain>
    </source>
</reference>
<dbReference type="EMBL" id="BAABDD010000019">
    <property type="protein sequence ID" value="GAA3754259.1"/>
    <property type="molecule type" value="Genomic_DNA"/>
</dbReference>
<keyword evidence="2" id="KW-0732">Signal</keyword>
<proteinExistence type="predicted"/>
<feature type="signal peptide" evidence="2">
    <location>
        <begin position="1"/>
        <end position="23"/>
    </location>
</feature>
<protein>
    <submittedName>
        <fullName evidence="3">Uncharacterized protein</fullName>
    </submittedName>
</protein>
<evidence type="ECO:0000313" key="4">
    <source>
        <dbReference type="Proteomes" id="UP001500908"/>
    </source>
</evidence>
<name>A0ABP7G3Z7_9ACTN</name>
<feature type="chain" id="PRO_5045633289" evidence="2">
    <location>
        <begin position="24"/>
        <end position="324"/>
    </location>
</feature>
<evidence type="ECO:0000313" key="3">
    <source>
        <dbReference type="EMBL" id="GAA3754259.1"/>
    </source>
</evidence>
<organism evidence="3 4">
    <name type="scientific">Salinactinospora qingdaonensis</name>
    <dbReference type="NCBI Taxonomy" id="702744"/>
    <lineage>
        <taxon>Bacteria</taxon>
        <taxon>Bacillati</taxon>
        <taxon>Actinomycetota</taxon>
        <taxon>Actinomycetes</taxon>
        <taxon>Streptosporangiales</taxon>
        <taxon>Nocardiopsidaceae</taxon>
        <taxon>Salinactinospora</taxon>
    </lineage>
</organism>
<dbReference type="RefSeq" id="WP_344973485.1">
    <property type="nucleotide sequence ID" value="NZ_BAABDD010000019.1"/>
</dbReference>
<keyword evidence="4" id="KW-1185">Reference proteome</keyword>
<evidence type="ECO:0000256" key="2">
    <source>
        <dbReference type="SAM" id="SignalP"/>
    </source>
</evidence>